<keyword evidence="2" id="KW-0808">Transferase</keyword>
<dbReference type="SUPFAM" id="SSF52833">
    <property type="entry name" value="Thioredoxin-like"/>
    <property type="match status" value="1"/>
</dbReference>
<reference evidence="2 3" key="1">
    <citation type="submission" date="2016-10" db="EMBL/GenBank/DDBJ databases">
        <authorList>
            <person name="de Groot N.N."/>
        </authorList>
    </citation>
    <scope>NUCLEOTIDE SEQUENCE [LARGE SCALE GENOMIC DNA]</scope>
    <source>
        <strain evidence="2 3">DSM 18979</strain>
    </source>
</reference>
<dbReference type="InterPro" id="IPR016181">
    <property type="entry name" value="Acyl_CoA_acyltransferase"/>
</dbReference>
<proteinExistence type="predicted"/>
<dbReference type="RefSeq" id="WP_090443358.1">
    <property type="nucleotide sequence ID" value="NZ_FOHU01000008.1"/>
</dbReference>
<feature type="domain" description="N-acetyltransferase" evidence="1">
    <location>
        <begin position="1"/>
        <end position="156"/>
    </location>
</feature>
<dbReference type="Proteomes" id="UP000199568">
    <property type="component" value="Unassembled WGS sequence"/>
</dbReference>
<organism evidence="2 3">
    <name type="scientific">Natronincola peptidivorans</name>
    <dbReference type="NCBI Taxonomy" id="426128"/>
    <lineage>
        <taxon>Bacteria</taxon>
        <taxon>Bacillati</taxon>
        <taxon>Bacillota</taxon>
        <taxon>Clostridia</taxon>
        <taxon>Peptostreptococcales</taxon>
        <taxon>Natronincolaceae</taxon>
        <taxon>Natronincola</taxon>
    </lineage>
</organism>
<dbReference type="AlphaFoldDB" id="A0A1I0DN65"/>
<keyword evidence="3" id="KW-1185">Reference proteome</keyword>
<dbReference type="Gene3D" id="3.40.630.30">
    <property type="match status" value="1"/>
</dbReference>
<dbReference type="PROSITE" id="PS51186">
    <property type="entry name" value="GNAT"/>
    <property type="match status" value="1"/>
</dbReference>
<evidence type="ECO:0000313" key="3">
    <source>
        <dbReference type="Proteomes" id="UP000199568"/>
    </source>
</evidence>
<dbReference type="Pfam" id="PF14268">
    <property type="entry name" value="YoaP"/>
    <property type="match status" value="1"/>
</dbReference>
<name>A0A1I0DN65_9FIRM</name>
<dbReference type="InterPro" id="IPR025685">
    <property type="entry name" value="YoaP-like_dom"/>
</dbReference>
<sequence length="252" mass="28941">MEIIKVDHTNIDAEHICCAITEKKGESCISSKKLWLKERFEEGLVFRKLNARGKVFIEYTPAENAWCPIDADNYIFINCFWVSGSFKGKGYGSRLLEVCIEDAKSQRKKGLVVLSSKKKMPYLSEAAYLKKKGFEVCDAANPYFELLYLPFDKNADKPKFKACVRKGQIQEKVMVLYYSNQCPHTEKYAALIEDIAKARDIDFIKMKYQSKEEAQNAPSPFTTYSLFYDGELVTHEVLSEKKFIKILEAKGL</sequence>
<dbReference type="InterPro" id="IPR036249">
    <property type="entry name" value="Thioredoxin-like_sf"/>
</dbReference>
<dbReference type="OrthoDB" id="3172674at2"/>
<dbReference type="InterPro" id="IPR000182">
    <property type="entry name" value="GNAT_dom"/>
</dbReference>
<dbReference type="CDD" id="cd04301">
    <property type="entry name" value="NAT_SF"/>
    <property type="match status" value="1"/>
</dbReference>
<protein>
    <submittedName>
        <fullName evidence="2">Acetyltransferase (GNAT) family protein</fullName>
    </submittedName>
</protein>
<dbReference type="EMBL" id="FOHU01000008">
    <property type="protein sequence ID" value="SET33949.1"/>
    <property type="molecule type" value="Genomic_DNA"/>
</dbReference>
<evidence type="ECO:0000259" key="1">
    <source>
        <dbReference type="PROSITE" id="PS51186"/>
    </source>
</evidence>
<evidence type="ECO:0000313" key="2">
    <source>
        <dbReference type="EMBL" id="SET33949.1"/>
    </source>
</evidence>
<dbReference type="STRING" id="426128.SAMN05660297_02087"/>
<dbReference type="SUPFAM" id="SSF55729">
    <property type="entry name" value="Acyl-CoA N-acyltransferases (Nat)"/>
    <property type="match status" value="1"/>
</dbReference>
<dbReference type="GO" id="GO:0016747">
    <property type="term" value="F:acyltransferase activity, transferring groups other than amino-acyl groups"/>
    <property type="evidence" value="ECO:0007669"/>
    <property type="project" value="InterPro"/>
</dbReference>
<gene>
    <name evidence="2" type="ORF">SAMN05660297_02087</name>
</gene>
<dbReference type="Pfam" id="PF00583">
    <property type="entry name" value="Acetyltransf_1"/>
    <property type="match status" value="1"/>
</dbReference>
<accession>A0A1I0DN65</accession>